<dbReference type="GO" id="GO:0005886">
    <property type="term" value="C:plasma membrane"/>
    <property type="evidence" value="ECO:0007669"/>
    <property type="project" value="UniProtKB-SubCell"/>
</dbReference>
<keyword evidence="3 7" id="KW-0812">Transmembrane</keyword>
<feature type="transmembrane region" description="Helical" evidence="7">
    <location>
        <begin position="44"/>
        <end position="64"/>
    </location>
</feature>
<keyword evidence="4 7" id="KW-1133">Transmembrane helix</keyword>
<name>A0A2P8GSW8_9MICO</name>
<evidence type="ECO:0000256" key="7">
    <source>
        <dbReference type="SAM" id="Phobius"/>
    </source>
</evidence>
<evidence type="ECO:0000256" key="1">
    <source>
        <dbReference type="ARBA" id="ARBA00004651"/>
    </source>
</evidence>
<evidence type="ECO:0000256" key="4">
    <source>
        <dbReference type="ARBA" id="ARBA00022989"/>
    </source>
</evidence>
<dbReference type="EMBL" id="PYAU01000001">
    <property type="protein sequence ID" value="PSL37057.1"/>
    <property type="molecule type" value="Genomic_DNA"/>
</dbReference>
<feature type="domain" description="Cardiolipin synthase N-terminal" evidence="8">
    <location>
        <begin position="21"/>
        <end position="66"/>
    </location>
</feature>
<keyword evidence="2" id="KW-1003">Cell membrane</keyword>
<evidence type="ECO:0000256" key="5">
    <source>
        <dbReference type="ARBA" id="ARBA00023136"/>
    </source>
</evidence>
<feature type="compositionally biased region" description="Basic and acidic residues" evidence="6">
    <location>
        <begin position="132"/>
        <end position="147"/>
    </location>
</feature>
<evidence type="ECO:0000256" key="6">
    <source>
        <dbReference type="SAM" id="MobiDB-lite"/>
    </source>
</evidence>
<organism evidence="9 10">
    <name type="scientific">Labedella gwakjiensis</name>
    <dbReference type="NCBI Taxonomy" id="390269"/>
    <lineage>
        <taxon>Bacteria</taxon>
        <taxon>Bacillati</taxon>
        <taxon>Actinomycetota</taxon>
        <taxon>Actinomycetes</taxon>
        <taxon>Micrococcales</taxon>
        <taxon>Microbacteriaceae</taxon>
        <taxon>Labedella</taxon>
    </lineage>
</organism>
<dbReference type="Proteomes" id="UP000241203">
    <property type="component" value="Unassembled WGS sequence"/>
</dbReference>
<accession>A0A2P8GSW8</accession>
<dbReference type="InterPro" id="IPR027379">
    <property type="entry name" value="CLS_N"/>
</dbReference>
<dbReference type="AlphaFoldDB" id="A0A2P8GSW8"/>
<sequence>MGGYDGIMPRLLLGIAVIVVVVTIYAVVDCAMMASSRVRGLPKAAWIAIIILLPVIGLVLWFLIGRGRKNPTVASGPRAPDDDPAFLVSLNRDAEQDERIRKLEEELAALDSESPDDGGPGAGHPDTLPDDPADHGADRQDGDSRDR</sequence>
<comment type="subcellular location">
    <subcellularLocation>
        <location evidence="1">Cell membrane</location>
        <topology evidence="1">Multi-pass membrane protein</topology>
    </subcellularLocation>
</comment>
<keyword evidence="5 7" id="KW-0472">Membrane</keyword>
<evidence type="ECO:0000313" key="10">
    <source>
        <dbReference type="Proteomes" id="UP000241203"/>
    </source>
</evidence>
<evidence type="ECO:0000313" key="9">
    <source>
        <dbReference type="EMBL" id="PSL37057.1"/>
    </source>
</evidence>
<proteinExistence type="predicted"/>
<protein>
    <submittedName>
        <fullName evidence="9">Phospholipase D-like protein</fullName>
    </submittedName>
</protein>
<evidence type="ECO:0000259" key="8">
    <source>
        <dbReference type="Pfam" id="PF13396"/>
    </source>
</evidence>
<comment type="caution">
    <text evidence="9">The sequence shown here is derived from an EMBL/GenBank/DDBJ whole genome shotgun (WGS) entry which is preliminary data.</text>
</comment>
<reference evidence="9 10" key="1">
    <citation type="submission" date="2018-03" db="EMBL/GenBank/DDBJ databases">
        <title>Genomic Encyclopedia of Archaeal and Bacterial Type Strains, Phase II (KMG-II): from individual species to whole genera.</title>
        <authorList>
            <person name="Goeker M."/>
        </authorList>
    </citation>
    <scope>NUCLEOTIDE SEQUENCE [LARGE SCALE GENOMIC DNA]</scope>
    <source>
        <strain evidence="9 10">DSM 21548</strain>
    </source>
</reference>
<evidence type="ECO:0000256" key="2">
    <source>
        <dbReference type="ARBA" id="ARBA00022475"/>
    </source>
</evidence>
<gene>
    <name evidence="9" type="ORF">CLV49_0663</name>
</gene>
<feature type="transmembrane region" description="Helical" evidence="7">
    <location>
        <begin position="12"/>
        <end position="32"/>
    </location>
</feature>
<feature type="region of interest" description="Disordered" evidence="6">
    <location>
        <begin position="106"/>
        <end position="147"/>
    </location>
</feature>
<evidence type="ECO:0000256" key="3">
    <source>
        <dbReference type="ARBA" id="ARBA00022692"/>
    </source>
</evidence>
<dbReference type="Pfam" id="PF13396">
    <property type="entry name" value="PLDc_N"/>
    <property type="match status" value="1"/>
</dbReference>